<reference evidence="1" key="1">
    <citation type="submission" date="2021-03" db="EMBL/GenBank/DDBJ databases">
        <title>Evolutionary priming and transition to the ectomycorrhizal habit in an iconic lineage of mushroom-forming fungi: is preadaptation a requirement?</title>
        <authorList>
            <consortium name="DOE Joint Genome Institute"/>
            <person name="Looney B.P."/>
            <person name="Miyauchi S."/>
            <person name="Morin E."/>
            <person name="Drula E."/>
            <person name="Courty P.E."/>
            <person name="Chicoki N."/>
            <person name="Fauchery L."/>
            <person name="Kohler A."/>
            <person name="Kuo A."/>
            <person name="LaButti K."/>
            <person name="Pangilinan J."/>
            <person name="Lipzen A."/>
            <person name="Riley R."/>
            <person name="Andreopoulos W."/>
            <person name="He G."/>
            <person name="Johnson J."/>
            <person name="Barry K.W."/>
            <person name="Grigoriev I.V."/>
            <person name="Nagy L."/>
            <person name="Hibbett D."/>
            <person name="Henrissat B."/>
            <person name="Matheny P.B."/>
            <person name="Labbe J."/>
            <person name="Martin A.F."/>
        </authorList>
    </citation>
    <scope>NUCLEOTIDE SEQUENCE</scope>
    <source>
        <strain evidence="1">BPL698</strain>
    </source>
</reference>
<proteinExistence type="predicted"/>
<gene>
    <name evidence="1" type="ORF">F5148DRAFT_417073</name>
</gene>
<accession>A0ACC0TZL8</accession>
<dbReference type="Proteomes" id="UP001207468">
    <property type="component" value="Unassembled WGS sequence"/>
</dbReference>
<comment type="caution">
    <text evidence="1">The sequence shown here is derived from an EMBL/GenBank/DDBJ whole genome shotgun (WGS) entry which is preliminary data.</text>
</comment>
<organism evidence="1 2">
    <name type="scientific">Russula earlei</name>
    <dbReference type="NCBI Taxonomy" id="71964"/>
    <lineage>
        <taxon>Eukaryota</taxon>
        <taxon>Fungi</taxon>
        <taxon>Dikarya</taxon>
        <taxon>Basidiomycota</taxon>
        <taxon>Agaricomycotina</taxon>
        <taxon>Agaricomycetes</taxon>
        <taxon>Russulales</taxon>
        <taxon>Russulaceae</taxon>
        <taxon>Russula</taxon>
    </lineage>
</organism>
<protein>
    <submittedName>
        <fullName evidence="1">Uncharacterized protein</fullName>
    </submittedName>
</protein>
<dbReference type="EMBL" id="JAGFNK010000268">
    <property type="protein sequence ID" value="KAI9454701.1"/>
    <property type="molecule type" value="Genomic_DNA"/>
</dbReference>
<name>A0ACC0TZL8_9AGAM</name>
<evidence type="ECO:0000313" key="2">
    <source>
        <dbReference type="Proteomes" id="UP001207468"/>
    </source>
</evidence>
<keyword evidence="2" id="KW-1185">Reference proteome</keyword>
<sequence>MSTISVRVCFVNRTLSIHLHKYLFGDNAYCSCICGKPSNSSHGPQYKLPGSFSPCQLPNLRRRPVLLSPTNPTTVICFFYFFTANMSVDTINDVLGASIDGPNGQLNFSFVDNFKTLADQPGLFQFGLACPDFDLCLNSPPAWLNDRGDCARHEEEAESHVVSSVDRDPPTNGDQALSPSSDSSNSSDLFFLSCSTPPSSVPSIPQDPFWDDKKNTSFTNGGGEAMDVAMDLHGSSFSFLGRDCESISRERGRDLSLVNPNFSEPTMAQGGSTPTQNAPAGWTYRQVLEVVAFPPPGAPHLWNAKVSQLTAELGMPSGSTGTDIVTFVMRIAIMKNELDKVTPLIKAFAAASRVLEGRVAASGVLGSIVHSLYAGPTYMGLQPAGADLNCYAKGVS</sequence>
<evidence type="ECO:0000313" key="1">
    <source>
        <dbReference type="EMBL" id="KAI9454701.1"/>
    </source>
</evidence>